<dbReference type="Pfam" id="PF19842">
    <property type="entry name" value="YqeC"/>
    <property type="match status" value="1"/>
</dbReference>
<organism evidence="1 2">
    <name type="scientific">Clostridium tetanomorphum</name>
    <dbReference type="NCBI Taxonomy" id="1553"/>
    <lineage>
        <taxon>Bacteria</taxon>
        <taxon>Bacillati</taxon>
        <taxon>Bacillota</taxon>
        <taxon>Clostridia</taxon>
        <taxon>Eubacteriales</taxon>
        <taxon>Clostridiaceae</taxon>
        <taxon>Clostridium</taxon>
    </lineage>
</organism>
<keyword evidence="2" id="KW-1185">Reference proteome</keyword>
<comment type="caution">
    <text evidence="1">The sequence shown here is derived from an EMBL/GenBank/DDBJ whole genome shotgun (WGS) entry which is preliminary data.</text>
</comment>
<evidence type="ECO:0000313" key="2">
    <source>
        <dbReference type="Proteomes" id="UP000563151"/>
    </source>
</evidence>
<evidence type="ECO:0000313" key="1">
    <source>
        <dbReference type="EMBL" id="MBC2397069.1"/>
    </source>
</evidence>
<reference evidence="1 2" key="1">
    <citation type="submission" date="2020-04" db="EMBL/GenBank/DDBJ databases">
        <title>Genomic insights into acetone-butanol-ethanol (ABE) fermentation by sequencing solventogenic clostridia strains.</title>
        <authorList>
            <person name="Brown S."/>
        </authorList>
    </citation>
    <scope>NUCLEOTIDE SEQUENCE [LARGE SCALE GENOMIC DNA]</scope>
    <source>
        <strain evidence="1 2">DJ011</strain>
    </source>
</reference>
<gene>
    <name evidence="1" type="primary">yqeC</name>
    <name evidence="1" type="ORF">HGG79_04635</name>
</gene>
<protein>
    <submittedName>
        <fullName evidence="1">Selenium-dependent hydroxylase accessory protein YqeC</fullName>
    </submittedName>
</protein>
<sequence>MYIYEALNINEHRKDVITFVGAGGKTSTMFNLGEELKKLNKKVLITTTTCIYKPCKKQYDNLFIGELLDDLLKEIKEGSITVIGSYFINENKLKGISSELIDSIVEKNIFDFILIEGDGARRKSIKAPDFYEPIIPIGTSKTVGVIGMDSIGKEINEDNVHRTELFCKITESKIGQIIGEDTVVKLIENKNGLFKGVPKNSERYLLLNKADSLYNPELVYNIIKNIDFKHAHMNCIIGINMKSKNYKIEIT</sequence>
<accession>A0A923E8K6</accession>
<dbReference type="RefSeq" id="WP_173680497.1">
    <property type="nucleotide sequence ID" value="NZ_JAAZWO010000004.1"/>
</dbReference>
<dbReference type="AlphaFoldDB" id="A0A923E8K6"/>
<dbReference type="InterPro" id="IPR017587">
    <property type="entry name" value="YqeC"/>
</dbReference>
<proteinExistence type="predicted"/>
<name>A0A923E8K6_CLOTT</name>
<dbReference type="EMBL" id="JAAZWO010000004">
    <property type="protein sequence ID" value="MBC2397069.1"/>
    <property type="molecule type" value="Genomic_DNA"/>
</dbReference>
<dbReference type="Proteomes" id="UP000563151">
    <property type="component" value="Unassembled WGS sequence"/>
</dbReference>
<dbReference type="NCBIfam" id="TIGR03172">
    <property type="entry name" value="selenium cofactor biosynthesis protein YqeC"/>
    <property type="match status" value="1"/>
</dbReference>